<dbReference type="GO" id="GO:0046872">
    <property type="term" value="F:metal ion binding"/>
    <property type="evidence" value="ECO:0007669"/>
    <property type="project" value="UniProtKB-KW"/>
</dbReference>
<feature type="domain" description="SMP-LTD" evidence="14">
    <location>
        <begin position="244"/>
        <end position="345"/>
    </location>
</feature>
<evidence type="ECO:0000256" key="1">
    <source>
        <dbReference type="ARBA" id="ARBA00004167"/>
    </source>
</evidence>
<dbReference type="AlphaFoldDB" id="A0A5P1F2N5"/>
<dbReference type="CDD" id="cd21677">
    <property type="entry name" value="SMP_SYT"/>
    <property type="match status" value="1"/>
</dbReference>
<keyword evidence="7" id="KW-0106">Calcium</keyword>
<keyword evidence="3" id="KW-0813">Transport</keyword>
<evidence type="ECO:0000256" key="6">
    <source>
        <dbReference type="ARBA" id="ARBA00022737"/>
    </source>
</evidence>
<proteinExistence type="inferred from homology"/>
<dbReference type="PANTHER" id="PTHR10774">
    <property type="entry name" value="EXTENDED SYNAPTOTAGMIN-RELATED"/>
    <property type="match status" value="1"/>
</dbReference>
<feature type="region of interest" description="Disordered" evidence="12">
    <location>
        <begin position="1"/>
        <end position="171"/>
    </location>
</feature>
<name>A0A5P1F2N5_ASPOF</name>
<evidence type="ECO:0000256" key="3">
    <source>
        <dbReference type="ARBA" id="ARBA00022448"/>
    </source>
</evidence>
<dbReference type="Pfam" id="PF17047">
    <property type="entry name" value="SMP_LBD"/>
    <property type="match status" value="1"/>
</dbReference>
<accession>A0A5P1F2N5</accession>
<dbReference type="PROSITE" id="PS51847">
    <property type="entry name" value="SMP"/>
    <property type="match status" value="1"/>
</dbReference>
<evidence type="ECO:0000256" key="4">
    <source>
        <dbReference type="ARBA" id="ARBA00022692"/>
    </source>
</evidence>
<feature type="compositionally biased region" description="Low complexity" evidence="12">
    <location>
        <begin position="76"/>
        <end position="86"/>
    </location>
</feature>
<keyword evidence="5" id="KW-0479">Metal-binding</keyword>
<dbReference type="GO" id="GO:0016020">
    <property type="term" value="C:membrane"/>
    <property type="evidence" value="ECO:0007669"/>
    <property type="project" value="UniProtKB-SubCell"/>
</dbReference>
<evidence type="ECO:0000256" key="11">
    <source>
        <dbReference type="ARBA" id="ARBA00023136"/>
    </source>
</evidence>
<keyword evidence="4 13" id="KW-0812">Transmembrane</keyword>
<keyword evidence="10" id="KW-0446">Lipid-binding</keyword>
<dbReference type="GO" id="GO:0008289">
    <property type="term" value="F:lipid binding"/>
    <property type="evidence" value="ECO:0007669"/>
    <property type="project" value="UniProtKB-KW"/>
</dbReference>
<evidence type="ECO:0000313" key="15">
    <source>
        <dbReference type="EMBL" id="ONK72605.1"/>
    </source>
</evidence>
<evidence type="ECO:0000256" key="5">
    <source>
        <dbReference type="ARBA" id="ARBA00022723"/>
    </source>
</evidence>
<reference evidence="16" key="1">
    <citation type="journal article" date="2017" name="Nat. Commun.">
        <title>The asparagus genome sheds light on the origin and evolution of a young Y chromosome.</title>
        <authorList>
            <person name="Harkess A."/>
            <person name="Zhou J."/>
            <person name="Xu C."/>
            <person name="Bowers J.E."/>
            <person name="Van der Hulst R."/>
            <person name="Ayyampalayam S."/>
            <person name="Mercati F."/>
            <person name="Riccardi P."/>
            <person name="McKain M.R."/>
            <person name="Kakrana A."/>
            <person name="Tang H."/>
            <person name="Ray J."/>
            <person name="Groenendijk J."/>
            <person name="Arikit S."/>
            <person name="Mathioni S.M."/>
            <person name="Nakano M."/>
            <person name="Shan H."/>
            <person name="Telgmann-Rauber A."/>
            <person name="Kanno A."/>
            <person name="Yue Z."/>
            <person name="Chen H."/>
            <person name="Li W."/>
            <person name="Chen Y."/>
            <person name="Xu X."/>
            <person name="Zhang Y."/>
            <person name="Luo S."/>
            <person name="Chen H."/>
            <person name="Gao J."/>
            <person name="Mao Z."/>
            <person name="Pires J.C."/>
            <person name="Luo M."/>
            <person name="Kudrna D."/>
            <person name="Wing R.A."/>
            <person name="Meyers B.C."/>
            <person name="Yi K."/>
            <person name="Kong H."/>
            <person name="Lavrijsen P."/>
            <person name="Sunseri F."/>
            <person name="Falavigna A."/>
            <person name="Ye Y."/>
            <person name="Leebens-Mack J.H."/>
            <person name="Chen G."/>
        </authorList>
    </citation>
    <scope>NUCLEOTIDE SEQUENCE [LARGE SCALE GENOMIC DNA]</scope>
    <source>
        <strain evidence="16">cv. DH0086</strain>
    </source>
</reference>
<evidence type="ECO:0000256" key="2">
    <source>
        <dbReference type="ARBA" id="ARBA00006996"/>
    </source>
</evidence>
<evidence type="ECO:0000256" key="13">
    <source>
        <dbReference type="SAM" id="Phobius"/>
    </source>
</evidence>
<comment type="subcellular location">
    <subcellularLocation>
        <location evidence="1">Membrane</location>
        <topology evidence="1">Single-pass membrane protein</topology>
    </subcellularLocation>
</comment>
<comment type="similarity">
    <text evidence="2">Belongs to the synaptotagmin family.</text>
</comment>
<keyword evidence="11 13" id="KW-0472">Membrane</keyword>
<evidence type="ECO:0000256" key="10">
    <source>
        <dbReference type="ARBA" id="ARBA00023121"/>
    </source>
</evidence>
<gene>
    <name evidence="15" type="ORF">A4U43_C04F21140</name>
</gene>
<keyword evidence="8 13" id="KW-1133">Transmembrane helix</keyword>
<dbReference type="InterPro" id="IPR031468">
    <property type="entry name" value="SMP_LBD"/>
</dbReference>
<dbReference type="InterPro" id="IPR045050">
    <property type="entry name" value="Synaptotagmin_plant"/>
</dbReference>
<evidence type="ECO:0000256" key="7">
    <source>
        <dbReference type="ARBA" id="ARBA00022837"/>
    </source>
</evidence>
<evidence type="ECO:0000259" key="14">
    <source>
        <dbReference type="PROSITE" id="PS51847"/>
    </source>
</evidence>
<feature type="compositionally biased region" description="Pro residues" evidence="12">
    <location>
        <begin position="17"/>
        <end position="27"/>
    </location>
</feature>
<evidence type="ECO:0000256" key="12">
    <source>
        <dbReference type="SAM" id="MobiDB-lite"/>
    </source>
</evidence>
<dbReference type="PANTHER" id="PTHR10774:SF188">
    <property type="entry name" value="SYNAPTOTAGMIN-2"/>
    <property type="match status" value="1"/>
</dbReference>
<keyword evidence="16" id="KW-1185">Reference proteome</keyword>
<keyword evidence="6" id="KW-0677">Repeat</keyword>
<keyword evidence="9" id="KW-0445">Lipid transport</keyword>
<evidence type="ECO:0000313" key="16">
    <source>
        <dbReference type="Proteomes" id="UP000243459"/>
    </source>
</evidence>
<protein>
    <recommendedName>
        <fullName evidence="14">SMP-LTD domain-containing protein</fullName>
    </recommendedName>
</protein>
<organism evidence="15 16">
    <name type="scientific">Asparagus officinalis</name>
    <name type="common">Garden asparagus</name>
    <dbReference type="NCBI Taxonomy" id="4686"/>
    <lineage>
        <taxon>Eukaryota</taxon>
        <taxon>Viridiplantae</taxon>
        <taxon>Streptophyta</taxon>
        <taxon>Embryophyta</taxon>
        <taxon>Tracheophyta</taxon>
        <taxon>Spermatophyta</taxon>
        <taxon>Magnoliopsida</taxon>
        <taxon>Liliopsida</taxon>
        <taxon>Asparagales</taxon>
        <taxon>Asparagaceae</taxon>
        <taxon>Asparagoideae</taxon>
        <taxon>Asparagus</taxon>
    </lineage>
</organism>
<sequence>MPPPPLGRPAGGVGRLPGPPYTPPAPPIVTSAAGSRRWTLLATTSPPAGKFATRRAGPSPPQLASATHHGLVAACPQTPASADSAPPASPPAPSPQSHSASPAGQPPTPCCRRRCHADATGRRHRPRSPTPASPVSTAACPPPPDRPTDSRNGWKDAPPSPPLATRPRVRRLHPPGEMGVLSTLLGFCGFGVGVWGGVVVGYYLFIYFQPADVKHPTVRPLVELDSKTLEQMLPEIPLWVKNPDFDRIDWLNKFIEYMWPYLDKAICKTAREVTKPIIAENCAKYKIESIEFHTLTLGSLPPTFQGMKAYETDEKELIMEPSLKWAGNPNIIVVVKAFGLKATLQ</sequence>
<dbReference type="Proteomes" id="UP000243459">
    <property type="component" value="Chromosome 4"/>
</dbReference>
<dbReference type="GO" id="GO:0005783">
    <property type="term" value="C:endoplasmic reticulum"/>
    <property type="evidence" value="ECO:0007669"/>
    <property type="project" value="TreeGrafter"/>
</dbReference>
<dbReference type="Gramene" id="ONK72605">
    <property type="protein sequence ID" value="ONK72605"/>
    <property type="gene ID" value="A4U43_C04F21140"/>
</dbReference>
<evidence type="ECO:0000256" key="8">
    <source>
        <dbReference type="ARBA" id="ARBA00022989"/>
    </source>
</evidence>
<evidence type="ECO:0000256" key="9">
    <source>
        <dbReference type="ARBA" id="ARBA00023055"/>
    </source>
</evidence>
<feature type="transmembrane region" description="Helical" evidence="13">
    <location>
        <begin position="178"/>
        <end position="205"/>
    </location>
</feature>
<dbReference type="GO" id="GO:0006869">
    <property type="term" value="P:lipid transport"/>
    <property type="evidence" value="ECO:0007669"/>
    <property type="project" value="UniProtKB-KW"/>
</dbReference>
<dbReference type="EMBL" id="CM007384">
    <property type="protein sequence ID" value="ONK72605.1"/>
    <property type="molecule type" value="Genomic_DNA"/>
</dbReference>
<dbReference type="InterPro" id="IPR039010">
    <property type="entry name" value="Synaptotagmin_SMP"/>
</dbReference>